<feature type="region of interest" description="Disordered" evidence="13">
    <location>
        <begin position="174"/>
        <end position="197"/>
    </location>
</feature>
<evidence type="ECO:0000256" key="7">
    <source>
        <dbReference type="ARBA" id="ARBA00023006"/>
    </source>
</evidence>
<comment type="similarity">
    <text evidence="3">Belongs to the ATG2 family.</text>
</comment>
<dbReference type="GO" id="GO:0000045">
    <property type="term" value="P:autophagosome assembly"/>
    <property type="evidence" value="ECO:0007669"/>
    <property type="project" value="TreeGrafter"/>
</dbReference>
<keyword evidence="9" id="KW-0472">Membrane</keyword>
<reference evidence="14" key="1">
    <citation type="submission" date="2022-10" db="EMBL/GenBank/DDBJ databases">
        <title>Tapping the CABI collections for fungal endophytes: first genome assemblies for Collariella, Neodidymelliopsis, Ascochyta clinopodiicola, Didymella pomorum, Didymosphaeria variabile, Neocosmospora piperis and Neocucurbitaria cava.</title>
        <authorList>
            <person name="Hill R."/>
        </authorList>
    </citation>
    <scope>NUCLEOTIDE SEQUENCE</scope>
    <source>
        <strain evidence="14">IMI 355091</strain>
    </source>
</reference>
<evidence type="ECO:0000256" key="6">
    <source>
        <dbReference type="ARBA" id="ARBA00022824"/>
    </source>
</evidence>
<keyword evidence="6" id="KW-0256">Endoplasmic reticulum</keyword>
<feature type="region of interest" description="Disordered" evidence="13">
    <location>
        <begin position="305"/>
        <end position="351"/>
    </location>
</feature>
<keyword evidence="7" id="KW-0072">Autophagy</keyword>
<feature type="compositionally biased region" description="Low complexity" evidence="13">
    <location>
        <begin position="1780"/>
        <end position="1798"/>
    </location>
</feature>
<comment type="subcellular location">
    <subcellularLocation>
        <location evidence="1">Endoplasmic reticulum membrane</location>
        <topology evidence="1">Peripheral membrane protein</topology>
    </subcellularLocation>
    <subcellularLocation>
        <location evidence="2">Preautophagosomal structure membrane</location>
        <topology evidence="2">Peripheral membrane protein</topology>
    </subcellularLocation>
</comment>
<comment type="catalytic activity">
    <reaction evidence="12">
        <text>a 1,2-diacyl-sn-glycero-3-phosphocholine(in) = a 1,2-diacyl-sn-glycero-3-phosphocholine(out)</text>
        <dbReference type="Rhea" id="RHEA:38571"/>
        <dbReference type="ChEBI" id="CHEBI:57643"/>
    </reaction>
</comment>
<keyword evidence="15" id="KW-1185">Reference proteome</keyword>
<dbReference type="GO" id="GO:0061908">
    <property type="term" value="C:phagophore"/>
    <property type="evidence" value="ECO:0007669"/>
    <property type="project" value="TreeGrafter"/>
</dbReference>
<comment type="catalytic activity">
    <reaction evidence="10">
        <text>a 1,2-diacyl-sn-glycero-3-phospho-L-serine(in) = a 1,2-diacyl-sn-glycero-3-phospho-L-serine(out)</text>
        <dbReference type="Rhea" id="RHEA:38663"/>
        <dbReference type="ChEBI" id="CHEBI:57262"/>
    </reaction>
</comment>
<feature type="region of interest" description="Disordered" evidence="13">
    <location>
        <begin position="109"/>
        <end position="146"/>
    </location>
</feature>
<feature type="region of interest" description="Disordered" evidence="13">
    <location>
        <begin position="1361"/>
        <end position="1380"/>
    </location>
</feature>
<dbReference type="GO" id="GO:0032266">
    <property type="term" value="F:phosphatidylinositol-3-phosphate binding"/>
    <property type="evidence" value="ECO:0007669"/>
    <property type="project" value="TreeGrafter"/>
</dbReference>
<feature type="region of interest" description="Disordered" evidence="13">
    <location>
        <begin position="2094"/>
        <end position="2129"/>
    </location>
</feature>
<keyword evidence="5" id="KW-0813">Transport</keyword>
<feature type="compositionally biased region" description="Low complexity" evidence="13">
    <location>
        <begin position="1370"/>
        <end position="1380"/>
    </location>
</feature>
<dbReference type="PANTHER" id="PTHR13190">
    <property type="entry name" value="AUTOPHAGY-RELATED 2, ISOFORM A"/>
    <property type="match status" value="1"/>
</dbReference>
<keyword evidence="8" id="KW-0445">Lipid transport</keyword>
<evidence type="ECO:0000256" key="4">
    <source>
        <dbReference type="ARBA" id="ARBA00018070"/>
    </source>
</evidence>
<comment type="caution">
    <text evidence="14">The sequence shown here is derived from an EMBL/GenBank/DDBJ whole genome shotgun (WGS) entry which is preliminary data.</text>
</comment>
<dbReference type="EMBL" id="JAPEVA010000065">
    <property type="protein sequence ID" value="KAJ4402071.1"/>
    <property type="molecule type" value="Genomic_DNA"/>
</dbReference>
<feature type="region of interest" description="Disordered" evidence="13">
    <location>
        <begin position="645"/>
        <end position="706"/>
    </location>
</feature>
<evidence type="ECO:0000256" key="1">
    <source>
        <dbReference type="ARBA" id="ARBA00004406"/>
    </source>
</evidence>
<accession>A0A9W9D6D6</accession>
<comment type="catalytic activity">
    <reaction evidence="11">
        <text>a 1,2-diacyl-sn-glycero-3-phosphoethanolamine(in) = a 1,2-diacyl-sn-glycero-3-phosphoethanolamine(out)</text>
        <dbReference type="Rhea" id="RHEA:38895"/>
        <dbReference type="ChEBI" id="CHEBI:64612"/>
    </reaction>
</comment>
<dbReference type="Proteomes" id="UP001140510">
    <property type="component" value="Unassembled WGS sequence"/>
</dbReference>
<dbReference type="GO" id="GO:0000422">
    <property type="term" value="P:autophagy of mitochondrion"/>
    <property type="evidence" value="ECO:0007669"/>
    <property type="project" value="TreeGrafter"/>
</dbReference>
<sequence length="2226" mass="241294">MAFFSAVSSSIGKKLLLYGLRHIDILDKDPADFVSVDVGKRTTLEVRDVGLHIKKLVALLHLKLPPEIHLSSAKASLLRVTFVLEFGVPQISIEVDGIQVKAQLLEDTQDVTTGQDRHARQRAPSSSPKDRQDDTTLDPDEHVPTVDDLAQSFIREEPAEEIRELAQELEAQPSYMQESLSASDDSEEEGSAGVGTPLGLPAYLRNILNTALDRLSIVVNNVDVEMEDQTSAEPSSPSKANESSPVSLNFHIACIGIDSVTSEGPKINISPSAQPRDAASKVGKRRLRIENICARLVSDAENFISQSSRPLSPETTRSEASTEHRSRREQMLDEVYSPPAREISPPRTEPAQSVYVTEPASAVEAIEQLQSDPATPLAASIQEGTPLASSYRQETDLIPSIHEEVPLAQSVATVDDDRFADALSDDGLERDKQQEDLHRSGDVHLASGLGGSSILYDDEGVLDYALQHDMLDSTFDRDPEGAMRTDDARFEDHYGGSPGASSHNFSTYASGTSSSVLPTVSGLGVSFAHSNTAFSPPASEASTSALPTVSGLGVSFAQPSLEPEPTASQSLPQEPASLEPSLTLNPDSMSQSVEDEPQMSAGSPHASESVLEAAPQMSRSTSSSSSDASESMYMSAVSAAPVATSHRHLPGGWDSSSTSSRGASSDASGSVPEEMISGSILQPHPEVEDGYDTPRPSSRQSTVAAARPTTVAASSISNSNVAQKQAKVFLTIDEVTVWFPLGLDKGETSDADSSAEPVSDASSLNFAPSRLGEDSIFAEMPGSFSNYAHSTSSRRTGSMMESLRRPAQARPTPSVPTQRPVKASSSPSIVVDVGSVVGHVDLSTGRVMFNIFNRVLGALTDAPQPQTSSPSTAPVASPTSSTLKLTVRNFGVAWLDSVLIESMQDGMTSARTLELKPNDALLGIHLAAIHLTSQSSAEKVRAKLQIEKLAIASLGIDIIAFHTSRPRSRRSVSNLPDQLSHDLELDYEQGAEKRVTIVTRPVKVNFDIQQLDDALSSFGGFSGVLELGNSISSHHALNSPVLTPAKFKPRGVHFGDSPPVIETPAAPSNMPKIQIQLGEVAFLLKGRSCAVQLQTTTVRIAVRQSNVRLKVSEVQLSGPYLDAQQKGAPLLVEVQGTTVNFLYTPEEADLSRLISLITPSKDPYENNEDILIDTFLRQRRKGSVLRVEVSSVGVRVSDLEEMRAFESLGAELARLSKVTKYLPEDDRPGLLTLATVQQLDVGLAVNEKLGDVSVTAKNAAVAHVSFPALFAVEIGTASLKREDEVLIHEVVKLQSQDQLPMIMVRMVGDELEPVVKAKLFNLCAEYRVSTIMAALGISEDGTVEDIALGIASSVATITRSKSPQPITRQSSDASSPSAPASKPLQIDLLLRSCAIGLNPRNLLSKGLFVLTDAHLNGKQAKKDYFIQLDLRKASIHAIDDVARLDEEPSETAPRSAMATNRHLQELGRLGFVSLSSISAAKVLVNIAGDGKDTPQLVNVEFKNELLVLESCADSTQTLIEVLNGLQPPTPPSTAERYRTVVPLQEMMESFTGDAIPAQDEYGDDDFMNNADLIEDEVPTNLEFVGSIYSQGLLHSEAMGDSMIDQDGLGALASSPTIKDSDDRGLLESFQEQYEVNKGEDSFDFSTDYFVESDSEGKGKGKARKWDSKQNQYHLSNEFKAPDAPLKVTVRDVNVIWNLFDGYDWPRTRAIISQAVDDVEARAEERRRKPREEDEDDDFVEEDFLFNSVWIGVDIKEEKGALTRKINHDIDDLVSETGSYATSTATRSTGATSRPRSATKPGRRRLKLERSKHKKVAFSLMGVAVDLVVFPPDSGETLNSIDVRVQDFEIFDHVPTSTWKKFITCIIPPAQRELDRPMINLNLLTVKPVTDLAASELVIRVAVLPLRLHVDQDALDFITRFFEFKDESVEKPSAPSEQPFIQRLEVQAVQLKLDYKPKRVDYGGIRSGHTTEFMNFLILDGSDITLRHAIVYGITSFDKLHKTLNDVWMPDVKRNQLPGVLSGLAAVRPLVNVGSGMRDLVVVPMREYQKDGRIVRSLQKGVYAFAKNTTSEVARLGAKVAIGTQTLLEGAEAFLNPNQPGATPHRSPRSQHQDWTGSDPPSPDEEPRAVSNYANQPLGVRAGLRSAARHLERDLLTARDAVIAIPAEVMEQGSGVGVARALARHAPTVVLRPAVGATKALSNALLGVGNALDEGSRRKIEDKYKSY</sequence>
<proteinExistence type="inferred from homology"/>
<dbReference type="GO" id="GO:0006869">
    <property type="term" value="P:lipid transport"/>
    <property type="evidence" value="ECO:0007669"/>
    <property type="project" value="UniProtKB-KW"/>
</dbReference>
<feature type="compositionally biased region" description="Basic and acidic residues" evidence="13">
    <location>
        <begin position="128"/>
        <end position="145"/>
    </location>
</feature>
<organism evidence="14 15">
    <name type="scientific">Didymella pomorum</name>
    <dbReference type="NCBI Taxonomy" id="749634"/>
    <lineage>
        <taxon>Eukaryota</taxon>
        <taxon>Fungi</taxon>
        <taxon>Dikarya</taxon>
        <taxon>Ascomycota</taxon>
        <taxon>Pezizomycotina</taxon>
        <taxon>Dothideomycetes</taxon>
        <taxon>Pleosporomycetidae</taxon>
        <taxon>Pleosporales</taxon>
        <taxon>Pleosporineae</taxon>
        <taxon>Didymellaceae</taxon>
        <taxon>Didymella</taxon>
    </lineage>
</organism>
<gene>
    <name evidence="14" type="primary">ATG2</name>
    <name evidence="14" type="ORF">N0V91_007432</name>
</gene>
<dbReference type="GO" id="GO:0043495">
    <property type="term" value="F:protein-membrane adaptor activity"/>
    <property type="evidence" value="ECO:0007669"/>
    <property type="project" value="TreeGrafter"/>
</dbReference>
<feature type="compositionally biased region" description="Polar residues" evidence="13">
    <location>
        <begin position="580"/>
        <end position="592"/>
    </location>
</feature>
<dbReference type="GO" id="GO:0034727">
    <property type="term" value="P:piecemeal microautophagy of the nucleus"/>
    <property type="evidence" value="ECO:0007669"/>
    <property type="project" value="TreeGrafter"/>
</dbReference>
<evidence type="ECO:0000256" key="10">
    <source>
        <dbReference type="ARBA" id="ARBA00024479"/>
    </source>
</evidence>
<feature type="region of interest" description="Disordered" evidence="13">
    <location>
        <begin position="1780"/>
        <end position="1802"/>
    </location>
</feature>
<evidence type="ECO:0000256" key="5">
    <source>
        <dbReference type="ARBA" id="ARBA00022448"/>
    </source>
</evidence>
<evidence type="ECO:0000256" key="13">
    <source>
        <dbReference type="SAM" id="MobiDB-lite"/>
    </source>
</evidence>
<dbReference type="GO" id="GO:0034045">
    <property type="term" value="C:phagophore assembly site membrane"/>
    <property type="evidence" value="ECO:0007669"/>
    <property type="project" value="UniProtKB-SubCell"/>
</dbReference>
<evidence type="ECO:0000256" key="8">
    <source>
        <dbReference type="ARBA" id="ARBA00023055"/>
    </source>
</evidence>
<feature type="compositionally biased region" description="Low complexity" evidence="13">
    <location>
        <begin position="651"/>
        <end position="670"/>
    </location>
</feature>
<name>A0A9W9D6D6_9PLEO</name>
<evidence type="ECO:0000256" key="12">
    <source>
        <dbReference type="ARBA" id="ARBA00024631"/>
    </source>
</evidence>
<dbReference type="InterPro" id="IPR026849">
    <property type="entry name" value="ATG2"/>
</dbReference>
<dbReference type="GO" id="GO:0061723">
    <property type="term" value="P:glycophagy"/>
    <property type="evidence" value="ECO:0007669"/>
    <property type="project" value="TreeGrafter"/>
</dbReference>
<evidence type="ECO:0000256" key="3">
    <source>
        <dbReference type="ARBA" id="ARBA00009714"/>
    </source>
</evidence>
<feature type="region of interest" description="Disordered" evidence="13">
    <location>
        <begin position="788"/>
        <end position="823"/>
    </location>
</feature>
<dbReference type="Pfam" id="PF13329">
    <property type="entry name" value="ATG2_CAD"/>
    <property type="match status" value="1"/>
</dbReference>
<feature type="region of interest" description="Disordered" evidence="13">
    <location>
        <begin position="555"/>
        <end position="632"/>
    </location>
</feature>
<evidence type="ECO:0000256" key="11">
    <source>
        <dbReference type="ARBA" id="ARBA00024615"/>
    </source>
</evidence>
<dbReference type="OrthoDB" id="18982at2759"/>
<evidence type="ECO:0000313" key="14">
    <source>
        <dbReference type="EMBL" id="KAJ4402071.1"/>
    </source>
</evidence>
<evidence type="ECO:0000256" key="9">
    <source>
        <dbReference type="ARBA" id="ARBA00023136"/>
    </source>
</evidence>
<dbReference type="PANTHER" id="PTHR13190:SF1">
    <property type="entry name" value="AUTOPHAGY-RELATED 2, ISOFORM A"/>
    <property type="match status" value="1"/>
</dbReference>
<evidence type="ECO:0000313" key="15">
    <source>
        <dbReference type="Proteomes" id="UP001140510"/>
    </source>
</evidence>
<feature type="compositionally biased region" description="Polar residues" evidence="13">
    <location>
        <begin position="305"/>
        <end position="315"/>
    </location>
</feature>
<evidence type="ECO:0000256" key="2">
    <source>
        <dbReference type="ARBA" id="ARBA00004623"/>
    </source>
</evidence>
<dbReference type="GO" id="GO:0005789">
    <property type="term" value="C:endoplasmic reticulum membrane"/>
    <property type="evidence" value="ECO:0007669"/>
    <property type="project" value="UniProtKB-SubCell"/>
</dbReference>
<dbReference type="GO" id="GO:0061709">
    <property type="term" value="P:reticulophagy"/>
    <property type="evidence" value="ECO:0007669"/>
    <property type="project" value="TreeGrafter"/>
</dbReference>
<feature type="compositionally biased region" description="Basic and acidic residues" evidence="13">
    <location>
        <begin position="316"/>
        <end position="331"/>
    </location>
</feature>
<feature type="compositionally biased region" description="Low complexity" evidence="13">
    <location>
        <begin position="617"/>
        <end position="632"/>
    </location>
</feature>
<protein>
    <recommendedName>
        <fullName evidence="4">Autophagy-related protein 2</fullName>
    </recommendedName>
</protein>